<evidence type="ECO:0000256" key="14">
    <source>
        <dbReference type="PROSITE-ProRule" id="PRU00277"/>
    </source>
</evidence>
<dbReference type="SMART" id="SM00028">
    <property type="entry name" value="TPR"/>
    <property type="match status" value="2"/>
</dbReference>
<dbReference type="GO" id="GO:0005739">
    <property type="term" value="C:mitochondrion"/>
    <property type="evidence" value="ECO:0007669"/>
    <property type="project" value="UniProtKB-SubCell"/>
</dbReference>
<dbReference type="GO" id="GO:0005829">
    <property type="term" value="C:cytosol"/>
    <property type="evidence" value="ECO:0007669"/>
    <property type="project" value="UniProtKB-SubCell"/>
</dbReference>
<evidence type="ECO:0000256" key="2">
    <source>
        <dbReference type="ARBA" id="ARBA00004173"/>
    </source>
</evidence>
<keyword evidence="8" id="KW-0677">Repeat</keyword>
<dbReference type="Pfam" id="PF07719">
    <property type="entry name" value="TPR_2"/>
    <property type="match status" value="1"/>
</dbReference>
<dbReference type="SUPFAM" id="SSF48452">
    <property type="entry name" value="TPR-like"/>
    <property type="match status" value="1"/>
</dbReference>
<comment type="catalytic activity">
    <reaction evidence="14">
        <text>[protein]-peptidylproline (omega=180) = [protein]-peptidylproline (omega=0)</text>
        <dbReference type="Rhea" id="RHEA:16237"/>
        <dbReference type="Rhea" id="RHEA-COMP:10747"/>
        <dbReference type="Rhea" id="RHEA-COMP:10748"/>
        <dbReference type="ChEBI" id="CHEBI:83833"/>
        <dbReference type="ChEBI" id="CHEBI:83834"/>
        <dbReference type="EC" id="5.2.1.8"/>
    </reaction>
</comment>
<accession>A0A068VI27</accession>
<dbReference type="FunCoup" id="A0A068VI27">
    <property type="interactions" value="1362"/>
</dbReference>
<evidence type="ECO:0000256" key="10">
    <source>
        <dbReference type="ARBA" id="ARBA00022990"/>
    </source>
</evidence>
<dbReference type="Gramene" id="CDP20252">
    <property type="protein sequence ID" value="CDP20252"/>
    <property type="gene ID" value="GSCOC_T00012239001"/>
</dbReference>
<evidence type="ECO:0000256" key="13">
    <source>
        <dbReference type="ARBA" id="ARBA00023242"/>
    </source>
</evidence>
<evidence type="ECO:0000256" key="9">
    <source>
        <dbReference type="ARBA" id="ARBA00022803"/>
    </source>
</evidence>
<evidence type="ECO:0000256" key="3">
    <source>
        <dbReference type="ARBA" id="ARBA00004245"/>
    </source>
</evidence>
<dbReference type="STRING" id="49390.A0A068VI27"/>
<dbReference type="PROSITE" id="PS50005">
    <property type="entry name" value="TPR"/>
    <property type="match status" value="1"/>
</dbReference>
<dbReference type="PANTHER" id="PTHR46512">
    <property type="entry name" value="PEPTIDYLPROLYL ISOMERASE"/>
    <property type="match status" value="1"/>
</dbReference>
<evidence type="ECO:0000259" key="17">
    <source>
        <dbReference type="PROSITE" id="PS50059"/>
    </source>
</evidence>
<evidence type="ECO:0000256" key="7">
    <source>
        <dbReference type="ARBA" id="ARBA00022701"/>
    </source>
</evidence>
<dbReference type="EC" id="5.2.1.8" evidence="14"/>
<dbReference type="FunFam" id="3.10.50.40:FF:000039">
    <property type="entry name" value="Peptidylprolyl isomerase"/>
    <property type="match status" value="1"/>
</dbReference>
<dbReference type="AlphaFoldDB" id="A0A068VI27"/>
<dbReference type="InterPro" id="IPR013105">
    <property type="entry name" value="TPR_2"/>
</dbReference>
<evidence type="ECO:0000256" key="12">
    <source>
        <dbReference type="ARBA" id="ARBA00023212"/>
    </source>
</evidence>
<proteinExistence type="predicted"/>
<evidence type="ECO:0000256" key="4">
    <source>
        <dbReference type="ARBA" id="ARBA00004514"/>
    </source>
</evidence>
<dbReference type="FunFam" id="3.10.50.40:FF:000029">
    <property type="entry name" value="Peptidylprolyl isomerase"/>
    <property type="match status" value="1"/>
</dbReference>
<feature type="region of interest" description="Disordered" evidence="16">
    <location>
        <begin position="589"/>
        <end position="619"/>
    </location>
</feature>
<dbReference type="PANTHER" id="PTHR46512:SF8">
    <property type="entry name" value="PEPTIDYLPROLYL ISOMERASE"/>
    <property type="match status" value="1"/>
</dbReference>
<dbReference type="InterPro" id="IPR050754">
    <property type="entry name" value="FKBP4/5/8-like"/>
</dbReference>
<name>A0A068VI27_COFCA</name>
<dbReference type="InterPro" id="IPR001179">
    <property type="entry name" value="PPIase_FKBP_dom"/>
</dbReference>
<dbReference type="GO" id="GO:0005634">
    <property type="term" value="C:nucleus"/>
    <property type="evidence" value="ECO:0007669"/>
    <property type="project" value="UniProtKB-SubCell"/>
</dbReference>
<evidence type="ECO:0000313" key="19">
    <source>
        <dbReference type="Proteomes" id="UP000295252"/>
    </source>
</evidence>
<keyword evidence="14" id="KW-0413">Isomerase</keyword>
<dbReference type="OMA" id="KFTRPAN"/>
<evidence type="ECO:0000256" key="8">
    <source>
        <dbReference type="ARBA" id="ARBA00022737"/>
    </source>
</evidence>
<dbReference type="InterPro" id="IPR046357">
    <property type="entry name" value="PPIase_dom_sf"/>
</dbReference>
<keyword evidence="12" id="KW-0963">Cytoplasm</keyword>
<feature type="compositionally biased region" description="Basic and acidic residues" evidence="16">
    <location>
        <begin position="602"/>
        <end position="619"/>
    </location>
</feature>
<keyword evidence="14" id="KW-0697">Rotamase</keyword>
<evidence type="ECO:0000256" key="15">
    <source>
        <dbReference type="PROSITE-ProRule" id="PRU00339"/>
    </source>
</evidence>
<protein>
    <recommendedName>
        <fullName evidence="14">peptidylprolyl isomerase</fullName>
        <ecNumber evidence="14">5.2.1.8</ecNumber>
    </recommendedName>
</protein>
<dbReference type="InParanoid" id="A0A068VI27"/>
<dbReference type="GO" id="GO:0003755">
    <property type="term" value="F:peptidyl-prolyl cis-trans isomerase activity"/>
    <property type="evidence" value="ECO:0007669"/>
    <property type="project" value="UniProtKB-KW"/>
</dbReference>
<keyword evidence="12" id="KW-0206">Cytoskeleton</keyword>
<dbReference type="Gene3D" id="1.10.150.160">
    <property type="match status" value="1"/>
</dbReference>
<dbReference type="GO" id="GO:0005874">
    <property type="term" value="C:microtubule"/>
    <property type="evidence" value="ECO:0007669"/>
    <property type="project" value="UniProtKB-KW"/>
</dbReference>
<dbReference type="Pfam" id="PF00254">
    <property type="entry name" value="FKBP_C"/>
    <property type="match status" value="3"/>
</dbReference>
<organism evidence="18 19">
    <name type="scientific">Coffea canephora</name>
    <name type="common">Robusta coffee</name>
    <dbReference type="NCBI Taxonomy" id="49390"/>
    <lineage>
        <taxon>Eukaryota</taxon>
        <taxon>Viridiplantae</taxon>
        <taxon>Streptophyta</taxon>
        <taxon>Embryophyta</taxon>
        <taxon>Tracheophyta</taxon>
        <taxon>Spermatophyta</taxon>
        <taxon>Magnoliopsida</taxon>
        <taxon>eudicotyledons</taxon>
        <taxon>Gunneridae</taxon>
        <taxon>Pentapetalae</taxon>
        <taxon>asterids</taxon>
        <taxon>lamiids</taxon>
        <taxon>Gentianales</taxon>
        <taxon>Rubiaceae</taxon>
        <taxon>Ixoroideae</taxon>
        <taxon>Gardenieae complex</taxon>
        <taxon>Bertiereae - Coffeeae clade</taxon>
        <taxon>Coffeeae</taxon>
        <taxon>Coffea</taxon>
    </lineage>
</organism>
<keyword evidence="11" id="KW-0496">Mitochondrion</keyword>
<dbReference type="Gene3D" id="1.25.40.10">
    <property type="entry name" value="Tetratricopeptide repeat domain"/>
    <property type="match status" value="1"/>
</dbReference>
<dbReference type="EMBL" id="HG740123">
    <property type="protein sequence ID" value="CDP20252.1"/>
    <property type="molecule type" value="Genomic_DNA"/>
</dbReference>
<keyword evidence="7" id="KW-0493">Microtubule</keyword>
<feature type="domain" description="PPIase FKBP-type" evidence="17">
    <location>
        <begin position="51"/>
        <end position="147"/>
    </location>
</feature>
<comment type="subcellular location">
    <subcellularLocation>
        <location evidence="3">Cytoplasm</location>
        <location evidence="3">Cytoskeleton</location>
    </subcellularLocation>
    <subcellularLocation>
        <location evidence="4">Cytoplasm</location>
        <location evidence="4">Cytosol</location>
    </subcellularLocation>
    <subcellularLocation>
        <location evidence="2">Mitochondrion</location>
    </subcellularLocation>
    <subcellularLocation>
        <location evidence="1">Nucleus</location>
    </subcellularLocation>
</comment>
<gene>
    <name evidence="18" type="ORF">GSCOC_T00012239001</name>
</gene>
<dbReference type="PROSITE" id="PS50059">
    <property type="entry name" value="FKBP_PPIASE"/>
    <property type="match status" value="3"/>
</dbReference>
<feature type="compositionally biased region" description="Basic and acidic residues" evidence="16">
    <location>
        <begin position="1"/>
        <end position="24"/>
    </location>
</feature>
<feature type="region of interest" description="Disordered" evidence="16">
    <location>
        <begin position="1"/>
        <end position="28"/>
    </location>
</feature>
<dbReference type="FunFam" id="3.10.50.40:FF:000052">
    <property type="entry name" value="Peptidylprolyl isomerase"/>
    <property type="match status" value="1"/>
</dbReference>
<evidence type="ECO:0000256" key="16">
    <source>
        <dbReference type="SAM" id="MobiDB-lite"/>
    </source>
</evidence>
<evidence type="ECO:0000256" key="5">
    <source>
        <dbReference type="ARBA" id="ARBA00022481"/>
    </source>
</evidence>
<keyword evidence="5" id="KW-0488">Methylation</keyword>
<keyword evidence="6" id="KW-0597">Phosphoprotein</keyword>
<reference evidence="19" key="1">
    <citation type="journal article" date="2014" name="Science">
        <title>The coffee genome provides insight into the convergent evolution of caffeine biosynthesis.</title>
        <authorList>
            <person name="Denoeud F."/>
            <person name="Carretero-Paulet L."/>
            <person name="Dereeper A."/>
            <person name="Droc G."/>
            <person name="Guyot R."/>
            <person name="Pietrella M."/>
            <person name="Zheng C."/>
            <person name="Alberti A."/>
            <person name="Anthony F."/>
            <person name="Aprea G."/>
            <person name="Aury J.M."/>
            <person name="Bento P."/>
            <person name="Bernard M."/>
            <person name="Bocs S."/>
            <person name="Campa C."/>
            <person name="Cenci A."/>
            <person name="Combes M.C."/>
            <person name="Crouzillat D."/>
            <person name="Da Silva C."/>
            <person name="Daddiego L."/>
            <person name="De Bellis F."/>
            <person name="Dussert S."/>
            <person name="Garsmeur O."/>
            <person name="Gayraud T."/>
            <person name="Guignon V."/>
            <person name="Jahn K."/>
            <person name="Jamilloux V."/>
            <person name="Joet T."/>
            <person name="Labadie K."/>
            <person name="Lan T."/>
            <person name="Leclercq J."/>
            <person name="Lepelley M."/>
            <person name="Leroy T."/>
            <person name="Li L.T."/>
            <person name="Librado P."/>
            <person name="Lopez L."/>
            <person name="Munoz A."/>
            <person name="Noel B."/>
            <person name="Pallavicini A."/>
            <person name="Perrotta G."/>
            <person name="Poncet V."/>
            <person name="Pot D."/>
            <person name="Priyono X."/>
            <person name="Rigoreau M."/>
            <person name="Rouard M."/>
            <person name="Rozas J."/>
            <person name="Tranchant-Dubreuil C."/>
            <person name="VanBuren R."/>
            <person name="Zhang Q."/>
            <person name="Andrade A.C."/>
            <person name="Argout X."/>
            <person name="Bertrand B."/>
            <person name="de Kochko A."/>
            <person name="Graziosi G."/>
            <person name="Henry R.J."/>
            <person name="Jayarama X."/>
            <person name="Ming R."/>
            <person name="Nagai C."/>
            <person name="Rounsley S."/>
            <person name="Sankoff D."/>
            <person name="Giuliano G."/>
            <person name="Albert V.A."/>
            <person name="Wincker P."/>
            <person name="Lashermes P."/>
        </authorList>
    </citation>
    <scope>NUCLEOTIDE SEQUENCE [LARGE SCALE GENOMIC DNA]</scope>
    <source>
        <strain evidence="19">cv. DH200-94</strain>
    </source>
</reference>
<dbReference type="PhylomeDB" id="A0A068VI27"/>
<keyword evidence="13" id="KW-0539">Nucleus</keyword>
<dbReference type="InterPro" id="IPR019734">
    <property type="entry name" value="TPR_rpt"/>
</dbReference>
<keyword evidence="19" id="KW-1185">Reference proteome</keyword>
<keyword evidence="9 15" id="KW-0802">TPR repeat</keyword>
<dbReference type="Gene3D" id="3.10.50.40">
    <property type="match status" value="3"/>
</dbReference>
<sequence>MATDEDRLPDYKSQKKKPTSDEDKRKKKIVPGSLMKAVIRPGGGEVTPADGDQVIYHCTIRTLDGVVVQSTRREFGGNGAPIRHVLGKSKMILGLLEGIPTMLTDEVAMFKMKPEMHYGEEDCPVSVDDRFPKDSELHFEIELIDFSKVISEDLGVLKKVIEEGQGWETPREPYEVKAWISARSGEGKMVLSRAKQPVHFTLGKSEIPKGLEMGIGTMSRGEKAVIYVTGQHITETPLISAVEGVEEIYFEVELVHFVQVRGVLGDGRLIKRRIRDGRGEFPMDCPLHDSLLRVHYKGMLLNGAKTVFYDTKVDNHGQPLEFSSGEGLVPEGFEMCVRLMLPGELAVVTCPPEYAYDKFQRPANVPEGAHIQWEIELLEFEMPKDWTGFNFRQIMEDVEKIKGTGNRLFKEGKYQLAKAKYEKACGNSFSLDNFMFSQLIQHSLSKFKLALCVLFIWKSDTTFVGFMQLVLREFKHVNPQDDDEGKEFSDTRNLLHLNVAACFLKMGDCRKSIEECNKVLDANPIHVKALYRRGMAYMAAGDFEEARNDLNKMMSIDKSSEPTAKAALLKLKREEQEVHRRARNQYKGLFDKNPGEISEAGVGEREESATENNNDEHHHDLVNNEQDMQQVAARTRLSFMSGLLPKVKRLFAAVGLNRCTIL</sequence>
<evidence type="ECO:0000256" key="11">
    <source>
        <dbReference type="ARBA" id="ARBA00023128"/>
    </source>
</evidence>
<dbReference type="Proteomes" id="UP000295252">
    <property type="component" value="Unassembled WGS sequence"/>
</dbReference>
<evidence type="ECO:0000313" key="18">
    <source>
        <dbReference type="EMBL" id="CDP20252.1"/>
    </source>
</evidence>
<dbReference type="SUPFAM" id="SSF54534">
    <property type="entry name" value="FKBP-like"/>
    <property type="match status" value="3"/>
</dbReference>
<evidence type="ECO:0000256" key="6">
    <source>
        <dbReference type="ARBA" id="ARBA00022553"/>
    </source>
</evidence>
<dbReference type="OrthoDB" id="1902587at2759"/>
<dbReference type="InterPro" id="IPR011990">
    <property type="entry name" value="TPR-like_helical_dom_sf"/>
</dbReference>
<feature type="domain" description="PPIase FKBP-type" evidence="17">
    <location>
        <begin position="289"/>
        <end position="381"/>
    </location>
</feature>
<feature type="domain" description="PPIase FKBP-type" evidence="17">
    <location>
        <begin position="173"/>
        <end position="258"/>
    </location>
</feature>
<keyword evidence="10" id="KW-0007">Acetylation</keyword>
<evidence type="ECO:0000256" key="1">
    <source>
        <dbReference type="ARBA" id="ARBA00004123"/>
    </source>
</evidence>
<feature type="repeat" description="TPR" evidence="15">
    <location>
        <begin position="527"/>
        <end position="560"/>
    </location>
</feature>